<dbReference type="Pfam" id="PF01609">
    <property type="entry name" value="DDE_Tnp_1"/>
    <property type="match status" value="1"/>
</dbReference>
<dbReference type="GO" id="GO:0004803">
    <property type="term" value="F:transposase activity"/>
    <property type="evidence" value="ECO:0007669"/>
    <property type="project" value="InterPro"/>
</dbReference>
<evidence type="ECO:0000313" key="3">
    <source>
        <dbReference type="EMBL" id="PWB00114.1"/>
    </source>
</evidence>
<organism evidence="3 4">
    <name type="scientific">Duncaniella muris</name>
    <dbReference type="NCBI Taxonomy" id="2094150"/>
    <lineage>
        <taxon>Bacteria</taxon>
        <taxon>Pseudomonadati</taxon>
        <taxon>Bacteroidota</taxon>
        <taxon>Bacteroidia</taxon>
        <taxon>Bacteroidales</taxon>
        <taxon>Muribaculaceae</taxon>
        <taxon>Duncaniella</taxon>
    </lineage>
</organism>
<reference evidence="4" key="1">
    <citation type="submission" date="2018-02" db="EMBL/GenBank/DDBJ databases">
        <authorList>
            <person name="Clavel T."/>
            <person name="Strowig T."/>
        </authorList>
    </citation>
    <scope>NUCLEOTIDE SEQUENCE [LARGE SCALE GENOMIC DNA]</scope>
    <source>
        <strain evidence="4">DSM 103720</strain>
    </source>
</reference>
<gene>
    <name evidence="3" type="ORF">C5O23_13820</name>
</gene>
<comment type="caution">
    <text evidence="3">The sequence shown here is derived from an EMBL/GenBank/DDBJ whole genome shotgun (WGS) entry which is preliminary data.</text>
</comment>
<dbReference type="RefSeq" id="WP_107033498.1">
    <property type="nucleotide sequence ID" value="NZ_CAOMED010000077.1"/>
</dbReference>
<evidence type="ECO:0000256" key="1">
    <source>
        <dbReference type="SAM" id="MobiDB-lite"/>
    </source>
</evidence>
<feature type="region of interest" description="Disordered" evidence="1">
    <location>
        <begin position="21"/>
        <end position="48"/>
    </location>
</feature>
<dbReference type="Proteomes" id="UP000244905">
    <property type="component" value="Unassembled WGS sequence"/>
</dbReference>
<accession>A0A2V1IHK3</accession>
<dbReference type="GeneID" id="82527391"/>
<dbReference type="GO" id="GO:0003677">
    <property type="term" value="F:DNA binding"/>
    <property type="evidence" value="ECO:0007669"/>
    <property type="project" value="InterPro"/>
</dbReference>
<dbReference type="GO" id="GO:0006313">
    <property type="term" value="P:DNA transposition"/>
    <property type="evidence" value="ECO:0007669"/>
    <property type="project" value="InterPro"/>
</dbReference>
<dbReference type="EMBL" id="PUEC01000057">
    <property type="protein sequence ID" value="PWB00114.1"/>
    <property type="molecule type" value="Genomic_DNA"/>
</dbReference>
<dbReference type="InterPro" id="IPR002559">
    <property type="entry name" value="Transposase_11"/>
</dbReference>
<name>A0A2V1IHK3_9BACT</name>
<protein>
    <recommendedName>
        <fullName evidence="2">Transposase IS4-like domain-containing protein</fullName>
    </recommendedName>
</protein>
<dbReference type="PANTHER" id="PTHR30007">
    <property type="entry name" value="PHP DOMAIN PROTEIN"/>
    <property type="match status" value="1"/>
</dbReference>
<feature type="domain" description="Transposase IS4-like" evidence="2">
    <location>
        <begin position="24"/>
        <end position="172"/>
    </location>
</feature>
<proteinExistence type="predicted"/>
<dbReference type="AlphaFoldDB" id="A0A2V1IHK3"/>
<keyword evidence="4" id="KW-1185">Reference proteome</keyword>
<sequence length="174" mass="19792">MDAFAEIEDSLVEAVRLRRGESPQPTIGAIDSESSRSALPRSQKGIDGNKKVKGVKRNIITDKDGDILEASTTHANIHDSKSAYALLAMLAIAFPWTKRIYADRGYRGNFIEKARHDFEIDVEITHSNYSGQFVPAKKRWVVERTFAWLENFRRLCRNCEETTESANEMLLLIF</sequence>
<evidence type="ECO:0000259" key="2">
    <source>
        <dbReference type="Pfam" id="PF01609"/>
    </source>
</evidence>
<dbReference type="PANTHER" id="PTHR30007:SF0">
    <property type="entry name" value="TRANSPOSASE"/>
    <property type="match status" value="1"/>
</dbReference>
<evidence type="ECO:0000313" key="4">
    <source>
        <dbReference type="Proteomes" id="UP000244905"/>
    </source>
</evidence>